<dbReference type="EMBL" id="HBGN01027816">
    <property type="protein sequence ID" value="CAD9343683.1"/>
    <property type="molecule type" value="Transcribed_RNA"/>
</dbReference>
<evidence type="ECO:0008006" key="2">
    <source>
        <dbReference type="Google" id="ProtNLM"/>
    </source>
</evidence>
<dbReference type="AlphaFoldDB" id="A0A6U3T2W8"/>
<reference evidence="1" key="1">
    <citation type="submission" date="2021-01" db="EMBL/GenBank/DDBJ databases">
        <authorList>
            <person name="Corre E."/>
            <person name="Pelletier E."/>
            <person name="Niang G."/>
            <person name="Scheremetjew M."/>
            <person name="Finn R."/>
            <person name="Kale V."/>
            <person name="Holt S."/>
            <person name="Cochrane G."/>
            <person name="Meng A."/>
            <person name="Brown T."/>
            <person name="Cohen L."/>
        </authorList>
    </citation>
    <scope>NUCLEOTIDE SEQUENCE</scope>
    <source>
        <strain evidence="1">Pop2</strain>
    </source>
</reference>
<accession>A0A6U3T2W8</accession>
<dbReference type="Gene3D" id="2.115.10.20">
    <property type="entry name" value="Glycosyl hydrolase domain, family 43"/>
    <property type="match status" value="2"/>
</dbReference>
<dbReference type="InterPro" id="IPR023296">
    <property type="entry name" value="Glyco_hydro_beta-prop_sf"/>
</dbReference>
<protein>
    <recommendedName>
        <fullName evidence="2">Glycosyl hydrolase family 32 N-terminal domain-containing protein</fullName>
    </recommendedName>
</protein>
<organism evidence="1">
    <name type="scientific">Ditylum brightwellii</name>
    <dbReference type="NCBI Taxonomy" id="49249"/>
    <lineage>
        <taxon>Eukaryota</taxon>
        <taxon>Sar</taxon>
        <taxon>Stramenopiles</taxon>
        <taxon>Ochrophyta</taxon>
        <taxon>Bacillariophyta</taxon>
        <taxon>Mediophyceae</taxon>
        <taxon>Lithodesmiophycidae</taxon>
        <taxon>Lithodesmiales</taxon>
        <taxon>Lithodesmiaceae</taxon>
        <taxon>Ditylum</taxon>
    </lineage>
</organism>
<gene>
    <name evidence="1" type="ORF">DBRI1063_LOCUS17960</name>
</gene>
<dbReference type="SUPFAM" id="SSF75005">
    <property type="entry name" value="Arabinanase/levansucrase/invertase"/>
    <property type="match status" value="2"/>
</dbReference>
<dbReference type="PANTHER" id="PTHR35279">
    <property type="match status" value="1"/>
</dbReference>
<name>A0A6U3T2W8_9STRA</name>
<evidence type="ECO:0000313" key="1">
    <source>
        <dbReference type="EMBL" id="CAD9343683.1"/>
    </source>
</evidence>
<proteinExistence type="predicted"/>
<sequence>MKIDADTVKRLSAPYRGWHYYPHHVIPDKPNIAEFEDIEMVDVPTIFQLPNNPKWHMSFIGYNGQGYRSFTAESENLIHWSNMRLAMGFGQKGEFDFGGCVIGAYLYESYDIRSRRVLKRKDGKFWTLYGSYAKQGDYEVDPGYEGVATSEDGLAWQRAKETPILSVDDSDACEWEKGSIYQPWLVEHEGLHYNFYNAKKMPEWIEQMGLATSNNLFDWNRSSSNPIIQVTTNGYDERFVADGKVFRDNDHWVMFYFGVNCDGAHIMVAFSTDLVNWTTDPEPLYKAGGHPGDLDKEHAHKISLVWNPADETWYLFYCAVGTNGRGIGLITSRKI</sequence>
<dbReference type="PANTHER" id="PTHR35279:SF1">
    <property type="entry name" value="ARABINANASE_LEVANSUCRASE_INVERTASE"/>
    <property type="match status" value="1"/>
</dbReference>